<gene>
    <name evidence="3" type="ORF">ACFSYC_10070</name>
</gene>
<organism evidence="3 4">
    <name type="scientific">Mucilaginibacter antarcticus</name>
    <dbReference type="NCBI Taxonomy" id="1855725"/>
    <lineage>
        <taxon>Bacteria</taxon>
        <taxon>Pseudomonadati</taxon>
        <taxon>Bacteroidota</taxon>
        <taxon>Sphingobacteriia</taxon>
        <taxon>Sphingobacteriales</taxon>
        <taxon>Sphingobacteriaceae</taxon>
        <taxon>Mucilaginibacter</taxon>
    </lineage>
</organism>
<name>A0ABW5XNN1_9SPHI</name>
<dbReference type="Proteomes" id="UP001597601">
    <property type="component" value="Unassembled WGS sequence"/>
</dbReference>
<feature type="domain" description="3-keto-alpha-glucoside-1,2-lyase/3-keto-2-hydroxy-glucal hydratase" evidence="2">
    <location>
        <begin position="26"/>
        <end position="270"/>
    </location>
</feature>
<accession>A0ABW5XNN1</accession>
<evidence type="ECO:0000259" key="2">
    <source>
        <dbReference type="Pfam" id="PF06439"/>
    </source>
</evidence>
<dbReference type="RefSeq" id="WP_377126608.1">
    <property type="nucleotide sequence ID" value="NZ_JBHUON010000010.1"/>
</dbReference>
<keyword evidence="1" id="KW-0732">Signal</keyword>
<sequence length="283" mass="31459">MKPTYVFLLLACSLFFCFVNPAPKSKWQVIFNGKNLKGWDTYLGRETDENGRAANNTPVGFNIDPRGVYTVVKEDGKPAIRISGETWGALITKQQFQNYHLRLQFKWGKVLWGQKKKANVRGSGVLYHSVGALGADAGFWMRSQEFQVEEGRCGDYWGCAGGSAEIPVVKKDGNNYFYSPQGNMTAFSDGNAQGRHCKKQGTGNEKPVGEWNTLDLYCHGDTSIHVVNGKVAMVLYHNSQSDKGEFTPLIKGKIQLESEGAELFYREIMVQGIEGLPAALLKE</sequence>
<evidence type="ECO:0000313" key="3">
    <source>
        <dbReference type="EMBL" id="MFD2865031.1"/>
    </source>
</evidence>
<dbReference type="EMBL" id="JBHUON010000010">
    <property type="protein sequence ID" value="MFD2865031.1"/>
    <property type="molecule type" value="Genomic_DNA"/>
</dbReference>
<dbReference type="Gene3D" id="2.60.120.560">
    <property type="entry name" value="Exo-inulinase, domain 1"/>
    <property type="match status" value="1"/>
</dbReference>
<feature type="chain" id="PRO_5046480417" evidence="1">
    <location>
        <begin position="22"/>
        <end position="283"/>
    </location>
</feature>
<protein>
    <submittedName>
        <fullName evidence="3">DUF1080 domain-containing protein</fullName>
    </submittedName>
</protein>
<feature type="signal peptide" evidence="1">
    <location>
        <begin position="1"/>
        <end position="21"/>
    </location>
</feature>
<dbReference type="Pfam" id="PF06439">
    <property type="entry name" value="3keto-disac_hyd"/>
    <property type="match status" value="1"/>
</dbReference>
<evidence type="ECO:0000313" key="4">
    <source>
        <dbReference type="Proteomes" id="UP001597601"/>
    </source>
</evidence>
<proteinExistence type="predicted"/>
<reference evidence="4" key="1">
    <citation type="journal article" date="2019" name="Int. J. Syst. Evol. Microbiol.">
        <title>The Global Catalogue of Microorganisms (GCM) 10K type strain sequencing project: providing services to taxonomists for standard genome sequencing and annotation.</title>
        <authorList>
            <consortium name="The Broad Institute Genomics Platform"/>
            <consortium name="The Broad Institute Genome Sequencing Center for Infectious Disease"/>
            <person name="Wu L."/>
            <person name="Ma J."/>
        </authorList>
    </citation>
    <scope>NUCLEOTIDE SEQUENCE [LARGE SCALE GENOMIC DNA]</scope>
    <source>
        <strain evidence="4">KCTC 52232</strain>
    </source>
</reference>
<dbReference type="InterPro" id="IPR010496">
    <property type="entry name" value="AL/BT2_dom"/>
</dbReference>
<keyword evidence="4" id="KW-1185">Reference proteome</keyword>
<evidence type="ECO:0000256" key="1">
    <source>
        <dbReference type="SAM" id="SignalP"/>
    </source>
</evidence>
<comment type="caution">
    <text evidence="3">The sequence shown here is derived from an EMBL/GenBank/DDBJ whole genome shotgun (WGS) entry which is preliminary data.</text>
</comment>